<keyword evidence="1" id="KW-0812">Transmembrane</keyword>
<name>A0A838L8V6_9SPHN</name>
<dbReference type="RefSeq" id="WP_160362932.1">
    <property type="nucleotide sequence ID" value="NZ_JACEIB010000026.1"/>
</dbReference>
<accession>A0A838L8V6</accession>
<sequence>MAGLEGLCPDADPGAWFPDGEGLLHACPWLILGAAGLVFEAVRPGGQQWAAICIGLALLVYGGTMLAYVDLLPSGLWRFNNVHYFKWMFPAFALFLLLFLRDVRHAPVTGAAITIVLVLATFIRALPVEVGSDAPARMLVFAKPQADFRAVYFGRSAIEDRAGASRNVFDYHQVPVSGQRFVAVALKRDFAGQERWSARSSGTEWPRTTPDFYRDVPDIGAATGTPLHRYAASVGFGVPCWTRLVGCQTMITDR</sequence>
<feature type="transmembrane region" description="Helical" evidence="1">
    <location>
        <begin position="23"/>
        <end position="42"/>
    </location>
</feature>
<evidence type="ECO:0000256" key="1">
    <source>
        <dbReference type="SAM" id="Phobius"/>
    </source>
</evidence>
<comment type="caution">
    <text evidence="2">The sequence shown here is derived from an EMBL/GenBank/DDBJ whole genome shotgun (WGS) entry which is preliminary data.</text>
</comment>
<evidence type="ECO:0000313" key="2">
    <source>
        <dbReference type="EMBL" id="MBA2935731.1"/>
    </source>
</evidence>
<dbReference type="EMBL" id="JACEIB010000026">
    <property type="protein sequence ID" value="MBA2935731.1"/>
    <property type="molecule type" value="Genomic_DNA"/>
</dbReference>
<keyword evidence="3" id="KW-1185">Reference proteome</keyword>
<reference evidence="2 3" key="1">
    <citation type="submission" date="2020-07" db="EMBL/GenBank/DDBJ databases">
        <authorList>
            <person name="Sun Q."/>
        </authorList>
    </citation>
    <scope>NUCLEOTIDE SEQUENCE [LARGE SCALE GENOMIC DNA]</scope>
    <source>
        <strain evidence="2 3">CGMCC 1.13654</strain>
    </source>
</reference>
<proteinExistence type="predicted"/>
<evidence type="ECO:0000313" key="3">
    <source>
        <dbReference type="Proteomes" id="UP000570166"/>
    </source>
</evidence>
<feature type="transmembrane region" description="Helical" evidence="1">
    <location>
        <begin position="81"/>
        <end position="100"/>
    </location>
</feature>
<feature type="transmembrane region" description="Helical" evidence="1">
    <location>
        <begin position="49"/>
        <end position="69"/>
    </location>
</feature>
<protein>
    <submittedName>
        <fullName evidence="2">Uncharacterized protein</fullName>
    </submittedName>
</protein>
<gene>
    <name evidence="2" type="ORF">HZF05_16730</name>
</gene>
<feature type="transmembrane region" description="Helical" evidence="1">
    <location>
        <begin position="107"/>
        <end position="126"/>
    </location>
</feature>
<organism evidence="2 3">
    <name type="scientific">Sphingomonas chungangi</name>
    <dbReference type="NCBI Taxonomy" id="2683589"/>
    <lineage>
        <taxon>Bacteria</taxon>
        <taxon>Pseudomonadati</taxon>
        <taxon>Pseudomonadota</taxon>
        <taxon>Alphaproteobacteria</taxon>
        <taxon>Sphingomonadales</taxon>
        <taxon>Sphingomonadaceae</taxon>
        <taxon>Sphingomonas</taxon>
    </lineage>
</organism>
<keyword evidence="1" id="KW-1133">Transmembrane helix</keyword>
<dbReference type="AlphaFoldDB" id="A0A838L8V6"/>
<dbReference type="Proteomes" id="UP000570166">
    <property type="component" value="Unassembled WGS sequence"/>
</dbReference>
<keyword evidence="1" id="KW-0472">Membrane</keyword>